<feature type="transmembrane region" description="Helical" evidence="1">
    <location>
        <begin position="6"/>
        <end position="22"/>
    </location>
</feature>
<organism evidence="3 4">
    <name type="scientific">Heyndrickxia ginsengihumi</name>
    <dbReference type="NCBI Taxonomy" id="363870"/>
    <lineage>
        <taxon>Bacteria</taxon>
        <taxon>Bacillati</taxon>
        <taxon>Bacillota</taxon>
        <taxon>Bacilli</taxon>
        <taxon>Bacillales</taxon>
        <taxon>Bacillaceae</taxon>
        <taxon>Heyndrickxia</taxon>
    </lineage>
</organism>
<sequence>MLKKTIYWFIPSQIVIFLITIFKNHTVNLLHYINISFMLGGLFIFFGLTIYVLSSGFFDVTVYSFRRVFKVNGKELSREEVNEMRPFSELVSFNFLPLLLNGILILAIMFICLFIYY</sequence>
<evidence type="ECO:0000313" key="3">
    <source>
        <dbReference type="EMBL" id="NEY18832.1"/>
    </source>
</evidence>
<gene>
    <name evidence="3" type="ORF">G4D61_02470</name>
</gene>
<dbReference type="Proteomes" id="UP000476934">
    <property type="component" value="Unassembled WGS sequence"/>
</dbReference>
<dbReference type="EMBL" id="JAAIWK010000002">
    <property type="protein sequence ID" value="NEY18832.1"/>
    <property type="molecule type" value="Genomic_DNA"/>
</dbReference>
<dbReference type="AlphaFoldDB" id="A0A6M0P2E5"/>
<keyword evidence="1" id="KW-1133">Transmembrane helix</keyword>
<dbReference type="Pfam" id="PF13038">
    <property type="entry name" value="DUF3899"/>
    <property type="match status" value="1"/>
</dbReference>
<name>A0A6M0P2E5_9BACI</name>
<keyword evidence="4" id="KW-1185">Reference proteome</keyword>
<feature type="domain" description="DUF3899" evidence="2">
    <location>
        <begin position="33"/>
        <end position="113"/>
    </location>
</feature>
<evidence type="ECO:0000313" key="4">
    <source>
        <dbReference type="Proteomes" id="UP000476934"/>
    </source>
</evidence>
<feature type="transmembrane region" description="Helical" evidence="1">
    <location>
        <begin position="95"/>
        <end position="116"/>
    </location>
</feature>
<reference evidence="3 4" key="2">
    <citation type="submission" date="2020-03" db="EMBL/GenBank/DDBJ databases">
        <title>Bacillus aquiflavi sp. nov., isolated from yellow water of strong flavor Chinese baijiu in Yibin region of China.</title>
        <authorList>
            <person name="Xie J."/>
        </authorList>
    </citation>
    <scope>NUCLEOTIDE SEQUENCE [LARGE SCALE GENOMIC DNA]</scope>
    <source>
        <strain evidence="3 4">Gsoil 114</strain>
    </source>
</reference>
<reference evidence="3 4" key="1">
    <citation type="submission" date="2020-02" db="EMBL/GenBank/DDBJ databases">
        <authorList>
            <person name="Feng H."/>
        </authorList>
    </citation>
    <scope>NUCLEOTIDE SEQUENCE [LARGE SCALE GENOMIC DNA]</scope>
    <source>
        <strain evidence="3 4">Gsoil 114</strain>
    </source>
</reference>
<proteinExistence type="predicted"/>
<accession>A0A6M0P2E5</accession>
<dbReference type="RefSeq" id="WP_025727506.1">
    <property type="nucleotide sequence ID" value="NZ_JAAIWK010000002.1"/>
</dbReference>
<comment type="caution">
    <text evidence="3">The sequence shown here is derived from an EMBL/GenBank/DDBJ whole genome shotgun (WGS) entry which is preliminary data.</text>
</comment>
<evidence type="ECO:0000256" key="1">
    <source>
        <dbReference type="SAM" id="Phobius"/>
    </source>
</evidence>
<feature type="transmembrane region" description="Helical" evidence="1">
    <location>
        <begin position="29"/>
        <end position="53"/>
    </location>
</feature>
<evidence type="ECO:0000259" key="2">
    <source>
        <dbReference type="Pfam" id="PF13038"/>
    </source>
</evidence>
<protein>
    <submittedName>
        <fullName evidence="3">DUF3899 domain-containing protein</fullName>
    </submittedName>
</protein>
<keyword evidence="1" id="KW-0472">Membrane</keyword>
<dbReference type="InterPro" id="IPR025007">
    <property type="entry name" value="DUF3899"/>
</dbReference>
<keyword evidence="1" id="KW-0812">Transmembrane</keyword>